<accession>A0A1G1SS33</accession>
<feature type="region of interest" description="Disordered" evidence="1">
    <location>
        <begin position="135"/>
        <end position="163"/>
    </location>
</feature>
<evidence type="ECO:0000313" key="3">
    <source>
        <dbReference type="Proteomes" id="UP000176294"/>
    </source>
</evidence>
<name>A0A1G1SS33_9BACT</name>
<dbReference type="RefSeq" id="WP_070730733.1">
    <property type="nucleotide sequence ID" value="NZ_MDZB01000164.1"/>
</dbReference>
<dbReference type="Proteomes" id="UP000176294">
    <property type="component" value="Unassembled WGS sequence"/>
</dbReference>
<evidence type="ECO:0008006" key="4">
    <source>
        <dbReference type="Google" id="ProtNLM"/>
    </source>
</evidence>
<gene>
    <name evidence="2" type="ORF">BEN47_05690</name>
</gene>
<organism evidence="2 3">
    <name type="scientific">Hymenobacter lapidarius</name>
    <dbReference type="NCBI Taxonomy" id="1908237"/>
    <lineage>
        <taxon>Bacteria</taxon>
        <taxon>Pseudomonadati</taxon>
        <taxon>Bacteroidota</taxon>
        <taxon>Cytophagia</taxon>
        <taxon>Cytophagales</taxon>
        <taxon>Hymenobacteraceae</taxon>
        <taxon>Hymenobacter</taxon>
    </lineage>
</organism>
<proteinExistence type="predicted"/>
<keyword evidence="3" id="KW-1185">Reference proteome</keyword>
<dbReference type="EMBL" id="MDZB01000164">
    <property type="protein sequence ID" value="OGX81439.1"/>
    <property type="molecule type" value="Genomic_DNA"/>
</dbReference>
<protein>
    <recommendedName>
        <fullName evidence="4">STAS/SEC14 domain-containing protein</fullName>
    </recommendedName>
</protein>
<dbReference type="OrthoDB" id="882485at2"/>
<reference evidence="2 3" key="1">
    <citation type="submission" date="2016-08" db="EMBL/GenBank/DDBJ databases">
        <title>Hymenobacter coccineus sp. nov., Hymenobacter lapidarius sp. nov. and Hymenobacter glacialis sp. nov., isolated from Antarctic soil.</title>
        <authorList>
            <person name="Sedlacek I."/>
            <person name="Kralova S."/>
            <person name="Kyrova K."/>
            <person name="Maslanova I."/>
            <person name="Stankova E."/>
            <person name="Vrbovska V."/>
            <person name="Nemec M."/>
            <person name="Bartak M."/>
            <person name="Svec P."/>
            <person name="Busse H.-J."/>
            <person name="Pantucek R."/>
        </authorList>
    </citation>
    <scope>NUCLEOTIDE SEQUENCE [LARGE SCALE GENOMIC DNA]</scope>
    <source>
        <strain evidence="2 3">CCM 8643</strain>
    </source>
</reference>
<evidence type="ECO:0000256" key="1">
    <source>
        <dbReference type="SAM" id="MobiDB-lite"/>
    </source>
</evidence>
<dbReference type="AlphaFoldDB" id="A0A1G1SS33"/>
<sequence>MLQKITNAFGKVYLTIEHDSANKWVYNNWIGYQTQPGIKVGADACLAPLQTNACAYLLNDNREVVGPWDHAVEWIVTDWAPRALALGLTHFANVVSPESMAALSAQAMHLGLGGRLVMRMFGSIDEAKEWLRAEQQAASGNAATAGRHAGSESNAAPAPAARQ</sequence>
<evidence type="ECO:0000313" key="2">
    <source>
        <dbReference type="EMBL" id="OGX81439.1"/>
    </source>
</evidence>
<comment type="caution">
    <text evidence="2">The sequence shown here is derived from an EMBL/GenBank/DDBJ whole genome shotgun (WGS) entry which is preliminary data.</text>
</comment>
<dbReference type="STRING" id="1908237.BEN47_05690"/>